<dbReference type="Pfam" id="PF00687">
    <property type="entry name" value="Ribosomal_L1"/>
    <property type="match status" value="1"/>
</dbReference>
<sequence>MSKSTTVAKTAETTVSLVDSDQVLKASKALLGHIKKAIAAPSTGKQTLLDEESVIAQTPIWLTLTTKSHIHQSNRLQPGKIVLPHPLNTDEDATICLITADPQRFYKHLVASEEFPEDLRKRITRVVDISHLKAKFKSYEAQRKLFAEHDLFLSDDRITNRLPTALGKTFFKSTVKRPVPVVLMAQREKVDGKKVARPKGARKEKRDAATNANARPTAEIVAELRKAIGAALVHLSPSTNTAVKVGYASWPVEDLAANVDCVARELVHRFVPQKWSNVRNFYLKGPETTALPIYQTDELWLDETKVVADGAAPPSALPGKRKRAEGGEKAEKANIGKKRKSLDAEGVEVVAAVEEAPKEEPRPKKKSKRVAALAAPVEAVSNDDKLDKEIAERKSKLKKQKATAKKAVDV</sequence>
<reference evidence="2" key="1">
    <citation type="submission" date="2023-06" db="EMBL/GenBank/DDBJ databases">
        <title>Genome-scale phylogeny and comparative genomics of the fungal order Sordariales.</title>
        <authorList>
            <consortium name="Lawrence Berkeley National Laboratory"/>
            <person name="Hensen N."/>
            <person name="Bonometti L."/>
            <person name="Westerberg I."/>
            <person name="Brannstrom I.O."/>
            <person name="Guillou S."/>
            <person name="Cros-Aarteil S."/>
            <person name="Calhoun S."/>
            <person name="Haridas S."/>
            <person name="Kuo A."/>
            <person name="Mondo S."/>
            <person name="Pangilinan J."/>
            <person name="Riley R."/>
            <person name="Labutti K."/>
            <person name="Andreopoulos B."/>
            <person name="Lipzen A."/>
            <person name="Chen C."/>
            <person name="Yanf M."/>
            <person name="Daum C."/>
            <person name="Ng V."/>
            <person name="Clum A."/>
            <person name="Steindorff A."/>
            <person name="Ohm R."/>
            <person name="Martin F."/>
            <person name="Silar P."/>
            <person name="Natvig D."/>
            <person name="Lalanne C."/>
            <person name="Gautier V."/>
            <person name="Ament-Velasquez S.L."/>
            <person name="Kruys A."/>
            <person name="Hutchinson M.I."/>
            <person name="Powell A.J."/>
            <person name="Barry K."/>
            <person name="Miller A.N."/>
            <person name="Grigoriev I.V."/>
            <person name="Debuchy R."/>
            <person name="Gladieux P."/>
            <person name="Thoren M.H."/>
            <person name="Johannesson H."/>
        </authorList>
    </citation>
    <scope>NUCLEOTIDE SEQUENCE</scope>
    <source>
        <strain evidence="2">SMH4607-1</strain>
    </source>
</reference>
<organism evidence="2 3">
    <name type="scientific">Lasiosphaeris hirsuta</name>
    <dbReference type="NCBI Taxonomy" id="260670"/>
    <lineage>
        <taxon>Eukaryota</taxon>
        <taxon>Fungi</taxon>
        <taxon>Dikarya</taxon>
        <taxon>Ascomycota</taxon>
        <taxon>Pezizomycotina</taxon>
        <taxon>Sordariomycetes</taxon>
        <taxon>Sordariomycetidae</taxon>
        <taxon>Sordariales</taxon>
        <taxon>Lasiosphaeriaceae</taxon>
        <taxon>Lasiosphaeris</taxon>
    </lineage>
</organism>
<gene>
    <name evidence="2" type="ORF">B0H67DRAFT_512928</name>
</gene>
<feature type="compositionally biased region" description="Basic and acidic residues" evidence="1">
    <location>
        <begin position="324"/>
        <end position="334"/>
    </location>
</feature>
<dbReference type="Proteomes" id="UP001172102">
    <property type="component" value="Unassembled WGS sequence"/>
</dbReference>
<dbReference type="InterPro" id="IPR028364">
    <property type="entry name" value="Ribosomal_uL1/biogenesis"/>
</dbReference>
<dbReference type="InterPro" id="IPR016095">
    <property type="entry name" value="Ribosomal_uL1_3-a/b-sand"/>
</dbReference>
<dbReference type="InterPro" id="IPR023674">
    <property type="entry name" value="Ribosomal_uL1-like"/>
</dbReference>
<dbReference type="CDD" id="cd00403">
    <property type="entry name" value="Ribosomal_L1"/>
    <property type="match status" value="1"/>
</dbReference>
<keyword evidence="3" id="KW-1185">Reference proteome</keyword>
<dbReference type="EMBL" id="JAUKUA010000004">
    <property type="protein sequence ID" value="KAK0714542.1"/>
    <property type="molecule type" value="Genomic_DNA"/>
</dbReference>
<keyword evidence="2" id="KW-0689">Ribosomal protein</keyword>
<dbReference type="GO" id="GO:0005840">
    <property type="term" value="C:ribosome"/>
    <property type="evidence" value="ECO:0007669"/>
    <property type="project" value="UniProtKB-KW"/>
</dbReference>
<evidence type="ECO:0000313" key="3">
    <source>
        <dbReference type="Proteomes" id="UP001172102"/>
    </source>
</evidence>
<evidence type="ECO:0000313" key="2">
    <source>
        <dbReference type="EMBL" id="KAK0714542.1"/>
    </source>
</evidence>
<proteinExistence type="predicted"/>
<dbReference type="Gene3D" id="3.40.50.790">
    <property type="match status" value="1"/>
</dbReference>
<dbReference type="SUPFAM" id="SSF56808">
    <property type="entry name" value="Ribosomal protein L1"/>
    <property type="match status" value="1"/>
</dbReference>
<evidence type="ECO:0000256" key="1">
    <source>
        <dbReference type="SAM" id="MobiDB-lite"/>
    </source>
</evidence>
<feature type="region of interest" description="Disordered" evidence="1">
    <location>
        <begin position="193"/>
        <end position="213"/>
    </location>
</feature>
<protein>
    <submittedName>
        <fullName evidence="2">Ribosomal protein L1p/L10e family-domain-containing protein</fullName>
    </submittedName>
</protein>
<name>A0AA40AES8_9PEZI</name>
<comment type="caution">
    <text evidence="2">The sequence shown here is derived from an EMBL/GenBank/DDBJ whole genome shotgun (WGS) entry which is preliminary data.</text>
</comment>
<keyword evidence="2" id="KW-0687">Ribonucleoprotein</keyword>
<dbReference type="AlphaFoldDB" id="A0AA40AES8"/>
<accession>A0AA40AES8</accession>
<feature type="region of interest" description="Disordered" evidence="1">
    <location>
        <begin position="310"/>
        <end position="373"/>
    </location>
</feature>